<proteinExistence type="predicted"/>
<name>A0ACB7Z4D6_9ERIC</name>
<sequence>MAPIQNYDYNFPYFPQPPPHYSPSPPKLLPPPTPPPYHPTTPSPPPAKPPSHSTPPLPPILPPPPHHVPPPPPPHVLPPPPPPPGHHSTIIVVVFVSLGGLFFLAFLCIALWCFIKKRKKRAVQETDIVRIDEHVKIHEAIIQGPHGAQAVILSIDEDVHVQEEIKRNEMVGKGSHVVGPTKGHPQALVMTPSTSESTHDHFDHKS</sequence>
<accession>A0ACB7Z4D6</accession>
<gene>
    <name evidence="1" type="ORF">Vadar_013094</name>
</gene>
<dbReference type="Proteomes" id="UP000828048">
    <property type="component" value="Chromosome 4"/>
</dbReference>
<keyword evidence="2" id="KW-1185">Reference proteome</keyword>
<reference evidence="1 2" key="1">
    <citation type="journal article" date="2021" name="Hortic Res">
        <title>High-quality reference genome and annotation aids understanding of berry development for evergreen blueberry (Vaccinium darrowii).</title>
        <authorList>
            <person name="Yu J."/>
            <person name="Hulse-Kemp A.M."/>
            <person name="Babiker E."/>
            <person name="Staton M."/>
        </authorList>
    </citation>
    <scope>NUCLEOTIDE SEQUENCE [LARGE SCALE GENOMIC DNA]</scope>
    <source>
        <strain evidence="2">cv. NJ 8807/NJ 8810</strain>
        <tissue evidence="1">Young leaf</tissue>
    </source>
</reference>
<comment type="caution">
    <text evidence="1">The sequence shown here is derived from an EMBL/GenBank/DDBJ whole genome shotgun (WGS) entry which is preliminary data.</text>
</comment>
<organism evidence="1 2">
    <name type="scientific">Vaccinium darrowii</name>
    <dbReference type="NCBI Taxonomy" id="229202"/>
    <lineage>
        <taxon>Eukaryota</taxon>
        <taxon>Viridiplantae</taxon>
        <taxon>Streptophyta</taxon>
        <taxon>Embryophyta</taxon>
        <taxon>Tracheophyta</taxon>
        <taxon>Spermatophyta</taxon>
        <taxon>Magnoliopsida</taxon>
        <taxon>eudicotyledons</taxon>
        <taxon>Gunneridae</taxon>
        <taxon>Pentapetalae</taxon>
        <taxon>asterids</taxon>
        <taxon>Ericales</taxon>
        <taxon>Ericaceae</taxon>
        <taxon>Vaccinioideae</taxon>
        <taxon>Vaccinieae</taxon>
        <taxon>Vaccinium</taxon>
    </lineage>
</organism>
<dbReference type="EMBL" id="CM037154">
    <property type="protein sequence ID" value="KAH7860407.1"/>
    <property type="molecule type" value="Genomic_DNA"/>
</dbReference>
<protein>
    <submittedName>
        <fullName evidence="1">Uncharacterized protein</fullName>
    </submittedName>
</protein>
<evidence type="ECO:0000313" key="2">
    <source>
        <dbReference type="Proteomes" id="UP000828048"/>
    </source>
</evidence>
<evidence type="ECO:0000313" key="1">
    <source>
        <dbReference type="EMBL" id="KAH7860407.1"/>
    </source>
</evidence>